<dbReference type="RefSeq" id="WP_203177971.1">
    <property type="nucleotide sequence ID" value="NZ_JAEVHM010000186.1"/>
</dbReference>
<dbReference type="EMBL" id="JAEVHM010000186">
    <property type="protein sequence ID" value="MBM0234929.1"/>
    <property type="molecule type" value="Genomic_DNA"/>
</dbReference>
<keyword evidence="2" id="KW-0812">Transmembrane</keyword>
<accession>A0ABS1Y089</accession>
<gene>
    <name evidence="3" type="ORF">JNW91_25845</name>
</gene>
<sequence>MRLDELEGAVRETLSRHVGVARPLGADPAGQAIRRANRIRRRRTAVGLSLAAVATVVVSTGMAQFGPGSDRQGSPIVVIGDPDPSVRPLPTATVPAPMPSPGTSADLLVGGTLISADGERLDLPSVGPAERARPLPTGGGLLVIGAPTTAGRSLWVAQNDGLVQVLLAGAGRIVLAPDGRQVAWRDGSDLLVAGVIGTQLIGSVRTPAPAGAEPVQFVGDNVLVRLDPNAPGHTLWRPGADRLTAGGDHSTLNVYGTLPDGRLIGQVVTSDPRGTCLAVLDPTPALKRVRTGCGPQLSPDGAGGVSPDGRWLLVNGRVGKVSRSLLIDLRRLGPDTTAVSAGPPVTGAVAWTTDSDASYLDSAGQLVRIDVDQTRAGNPAEPTPVADVRAGDRPVLVTGS</sequence>
<evidence type="ECO:0000313" key="4">
    <source>
        <dbReference type="Proteomes" id="UP000601027"/>
    </source>
</evidence>
<comment type="caution">
    <text evidence="3">The sequence shown here is derived from an EMBL/GenBank/DDBJ whole genome shotgun (WGS) entry which is preliminary data.</text>
</comment>
<feature type="region of interest" description="Disordered" evidence="1">
    <location>
        <begin position="373"/>
        <end position="400"/>
    </location>
</feature>
<keyword evidence="2" id="KW-1133">Transmembrane helix</keyword>
<name>A0ABS1Y089_9ACTN</name>
<keyword evidence="2" id="KW-0472">Membrane</keyword>
<protein>
    <submittedName>
        <fullName evidence="3">Uncharacterized protein</fullName>
    </submittedName>
</protein>
<evidence type="ECO:0000256" key="2">
    <source>
        <dbReference type="SAM" id="Phobius"/>
    </source>
</evidence>
<reference evidence="3 4" key="1">
    <citation type="submission" date="2021-01" db="EMBL/GenBank/DDBJ databases">
        <title>Draft genome sequence of Micromonospora sp. strain STR1_7.</title>
        <authorList>
            <person name="Karlyshev A."/>
            <person name="Jawad R."/>
        </authorList>
    </citation>
    <scope>NUCLEOTIDE SEQUENCE [LARGE SCALE GENOMIC DNA]</scope>
    <source>
        <strain evidence="3 4">STR1-7</strain>
    </source>
</reference>
<proteinExistence type="predicted"/>
<evidence type="ECO:0000313" key="3">
    <source>
        <dbReference type="EMBL" id="MBM0234929.1"/>
    </source>
</evidence>
<dbReference type="Proteomes" id="UP000601027">
    <property type="component" value="Unassembled WGS sequence"/>
</dbReference>
<organism evidence="3 4">
    <name type="scientific">Micromonospora parastrephiae</name>
    <dbReference type="NCBI Taxonomy" id="2806101"/>
    <lineage>
        <taxon>Bacteria</taxon>
        <taxon>Bacillati</taxon>
        <taxon>Actinomycetota</taxon>
        <taxon>Actinomycetes</taxon>
        <taxon>Micromonosporales</taxon>
        <taxon>Micromonosporaceae</taxon>
        <taxon>Micromonospora</taxon>
    </lineage>
</organism>
<feature type="transmembrane region" description="Helical" evidence="2">
    <location>
        <begin position="44"/>
        <end position="65"/>
    </location>
</feature>
<keyword evidence="4" id="KW-1185">Reference proteome</keyword>
<evidence type="ECO:0000256" key="1">
    <source>
        <dbReference type="SAM" id="MobiDB-lite"/>
    </source>
</evidence>